<dbReference type="InterPro" id="IPR032675">
    <property type="entry name" value="LRR_dom_sf"/>
</dbReference>
<dbReference type="AlphaFoldDB" id="A0AAN8WUS9"/>
<organism evidence="1 2">
    <name type="scientific">Halocaridina rubra</name>
    <name type="common">Hawaiian red shrimp</name>
    <dbReference type="NCBI Taxonomy" id="373956"/>
    <lineage>
        <taxon>Eukaryota</taxon>
        <taxon>Metazoa</taxon>
        <taxon>Ecdysozoa</taxon>
        <taxon>Arthropoda</taxon>
        <taxon>Crustacea</taxon>
        <taxon>Multicrustacea</taxon>
        <taxon>Malacostraca</taxon>
        <taxon>Eumalacostraca</taxon>
        <taxon>Eucarida</taxon>
        <taxon>Decapoda</taxon>
        <taxon>Pleocyemata</taxon>
        <taxon>Caridea</taxon>
        <taxon>Atyoidea</taxon>
        <taxon>Atyidae</taxon>
        <taxon>Halocaridina</taxon>
    </lineage>
</organism>
<dbReference type="EMBL" id="JAXCGZ010015242">
    <property type="protein sequence ID" value="KAK7070766.1"/>
    <property type="molecule type" value="Genomic_DNA"/>
</dbReference>
<proteinExistence type="predicted"/>
<dbReference type="Proteomes" id="UP001381693">
    <property type="component" value="Unassembled WGS sequence"/>
</dbReference>
<accession>A0AAN8WUS9</accession>
<dbReference type="SUPFAM" id="SSF52047">
    <property type="entry name" value="RNI-like"/>
    <property type="match status" value="1"/>
</dbReference>
<name>A0AAN8WUS9_HALRR</name>
<evidence type="ECO:0000313" key="2">
    <source>
        <dbReference type="Proteomes" id="UP001381693"/>
    </source>
</evidence>
<gene>
    <name evidence="1" type="ORF">SK128_014265</name>
</gene>
<sequence>MVGIAMPPPRPVTPLKIMCRDILAKCLACAFATAAGGGLTGPAKRIASKSKKSKKATRLAIEESLLTSNPASNVTKVQEYMERHMPLDKRHHLFHPVIMLITEIITVLRRGKSSMKGDYSFGSTVKRLGTALGYAMDTLFSSEVKKLDMTPLIHHCVKWTSTCKLNNQDPNETNEIDTVKVENMLIALFAEKAQRLQGLTHIRWPHLVCGELIRIIGRHCQSLRHLELACECDATITINDVKEDPEFARRERELVAALGSLYDRVPGDFTGTSPPSCYRLQTLILPRLDDEDGNLAKHMAGALCSLKQLESVVGAPMLVSMDLLKKEKRSPKVLNLRHLSDIDTYNRRPVPDLAYLKKMLPSLHSLEIIVSEPITTSIVNTFLTAKALKIQQPDFHEYIRSFKNLDTLDIHLSFQITWPLLLAISRGRVQVKHLTLRHSTFQVGQEHEEGVTLKLPTLQSFTLIRASFIEYTAFRSLVKGATNLVHIFISLTDDRNYAVDEFRDELMISLAPLMPNLESFVAECIYKFNLYNHLNCLLSIESVNALLSHCPKLKLIGYLDSWDLSDEDVDNLNDLVKLNNWDLKVV</sequence>
<comment type="caution">
    <text evidence="1">The sequence shown here is derived from an EMBL/GenBank/DDBJ whole genome shotgun (WGS) entry which is preliminary data.</text>
</comment>
<dbReference type="Gene3D" id="3.80.10.10">
    <property type="entry name" value="Ribonuclease Inhibitor"/>
    <property type="match status" value="1"/>
</dbReference>
<keyword evidence="2" id="KW-1185">Reference proteome</keyword>
<protein>
    <submittedName>
        <fullName evidence="1">Uncharacterized protein</fullName>
    </submittedName>
</protein>
<evidence type="ECO:0000313" key="1">
    <source>
        <dbReference type="EMBL" id="KAK7070766.1"/>
    </source>
</evidence>
<reference evidence="1 2" key="1">
    <citation type="submission" date="2023-11" db="EMBL/GenBank/DDBJ databases">
        <title>Halocaridina rubra genome assembly.</title>
        <authorList>
            <person name="Smith C."/>
        </authorList>
    </citation>
    <scope>NUCLEOTIDE SEQUENCE [LARGE SCALE GENOMIC DNA]</scope>
    <source>
        <strain evidence="1">EP-1</strain>
        <tissue evidence="1">Whole</tissue>
    </source>
</reference>